<keyword evidence="6" id="KW-0406">Ion transport</keyword>
<reference evidence="8 9" key="1">
    <citation type="journal article" date="2019" name="Int. J. Syst. Evol. Microbiol.">
        <title>The Global Catalogue of Microorganisms (GCM) 10K type strain sequencing project: providing services to taxonomists for standard genome sequencing and annotation.</title>
        <authorList>
            <consortium name="The Broad Institute Genomics Platform"/>
            <consortium name="The Broad Institute Genome Sequencing Center for Infectious Disease"/>
            <person name="Wu L."/>
            <person name="Ma J."/>
        </authorList>
    </citation>
    <scope>NUCLEOTIDE SEQUENCE [LARGE SCALE GENOMIC DNA]</scope>
    <source>
        <strain evidence="8 9">JCM 16082</strain>
    </source>
</reference>
<comment type="subcellular location">
    <subcellularLocation>
        <location evidence="1">Cell inner membrane</location>
        <topology evidence="1">Multi-pass membrane protein</topology>
    </subcellularLocation>
    <subcellularLocation>
        <location evidence="6">Cell membrane</location>
        <topology evidence="6">Multi-pass membrane protein</topology>
    </subcellularLocation>
</comment>
<keyword evidence="9" id="KW-1185">Reference proteome</keyword>
<organism evidence="8 9">
    <name type="scientific">Gangjinia marincola</name>
    <dbReference type="NCBI Taxonomy" id="578463"/>
    <lineage>
        <taxon>Bacteria</taxon>
        <taxon>Pseudomonadati</taxon>
        <taxon>Bacteroidota</taxon>
        <taxon>Flavobacteriia</taxon>
        <taxon>Flavobacteriales</taxon>
        <taxon>Flavobacteriaceae</taxon>
        <taxon>Gangjinia</taxon>
    </lineage>
</organism>
<keyword evidence="7" id="KW-0175">Coiled coil</keyword>
<comment type="caution">
    <text evidence="8">The sequence shown here is derived from an EMBL/GenBank/DDBJ whole genome shotgun (WGS) entry which is preliminary data.</text>
</comment>
<proteinExistence type="inferred from homology"/>
<keyword evidence="3 6" id="KW-0812">Transmembrane</keyword>
<comment type="function">
    <text evidence="6">Na(+)/H(+) antiporter that extrudes sodium in exchange for external protons.</text>
</comment>
<keyword evidence="6" id="KW-0813">Transport</keyword>
<dbReference type="Pfam" id="PF06965">
    <property type="entry name" value="Na_H_antiport_1"/>
    <property type="match status" value="1"/>
</dbReference>
<evidence type="ECO:0000256" key="6">
    <source>
        <dbReference type="HAMAP-Rule" id="MF_01844"/>
    </source>
</evidence>
<dbReference type="PANTHER" id="PTHR30341:SF0">
    <property type="entry name" value="NA(+)_H(+) ANTIPORTER NHAA"/>
    <property type="match status" value="1"/>
</dbReference>
<keyword evidence="2 6" id="KW-1003">Cell membrane</keyword>
<feature type="transmembrane region" description="Helical" evidence="6">
    <location>
        <begin position="210"/>
        <end position="239"/>
    </location>
</feature>
<feature type="transmembrane region" description="Helical" evidence="6">
    <location>
        <begin position="104"/>
        <end position="121"/>
    </location>
</feature>
<keyword evidence="6" id="KW-0050">Antiport</keyword>
<comment type="similarity">
    <text evidence="6">Belongs to the NhaA Na(+)/H(+) (TC 2.A.33) antiporter family.</text>
</comment>
<dbReference type="RefSeq" id="WP_343766089.1">
    <property type="nucleotide sequence ID" value="NZ_BAAAFG010000015.1"/>
</dbReference>
<evidence type="ECO:0000256" key="2">
    <source>
        <dbReference type="ARBA" id="ARBA00022475"/>
    </source>
</evidence>
<evidence type="ECO:0000313" key="9">
    <source>
        <dbReference type="Proteomes" id="UP001500507"/>
    </source>
</evidence>
<feature type="transmembrane region" description="Helical" evidence="6">
    <location>
        <begin position="408"/>
        <end position="428"/>
    </location>
</feature>
<gene>
    <name evidence="8" type="primary">nhaA_2</name>
    <name evidence="6" type="synonym">nhaA</name>
    <name evidence="8" type="ORF">GCM10009117_17020</name>
</gene>
<keyword evidence="6" id="KW-0739">Sodium transport</keyword>
<evidence type="ECO:0000256" key="4">
    <source>
        <dbReference type="ARBA" id="ARBA00022989"/>
    </source>
</evidence>
<evidence type="ECO:0000256" key="7">
    <source>
        <dbReference type="SAM" id="Coils"/>
    </source>
</evidence>
<feature type="transmembrane region" description="Helical" evidence="6">
    <location>
        <begin position="339"/>
        <end position="362"/>
    </location>
</feature>
<evidence type="ECO:0000313" key="8">
    <source>
        <dbReference type="EMBL" id="GAA0872555.1"/>
    </source>
</evidence>
<accession>A0ABN1MHE6</accession>
<evidence type="ECO:0000256" key="1">
    <source>
        <dbReference type="ARBA" id="ARBA00004429"/>
    </source>
</evidence>
<evidence type="ECO:0000256" key="5">
    <source>
        <dbReference type="ARBA" id="ARBA00023136"/>
    </source>
</evidence>
<feature type="transmembrane region" description="Helical" evidence="6">
    <location>
        <begin position="159"/>
        <end position="179"/>
    </location>
</feature>
<protein>
    <recommendedName>
        <fullName evidence="6">Na(+)/H(+) antiporter NhaA</fullName>
    </recommendedName>
    <alternativeName>
        <fullName evidence="6">Sodium/proton antiporter NhaA</fullName>
    </alternativeName>
</protein>
<dbReference type="EMBL" id="BAAAFG010000015">
    <property type="protein sequence ID" value="GAA0872555.1"/>
    <property type="molecule type" value="Genomic_DNA"/>
</dbReference>
<dbReference type="PANTHER" id="PTHR30341">
    <property type="entry name" value="SODIUM ION/PROTON ANTIPORTER NHAA-RELATED"/>
    <property type="match status" value="1"/>
</dbReference>
<feature type="transmembrane region" description="Helical" evidence="6">
    <location>
        <begin position="65"/>
        <end position="83"/>
    </location>
</feature>
<feature type="coiled-coil region" evidence="7">
    <location>
        <begin position="254"/>
        <end position="281"/>
    </location>
</feature>
<dbReference type="Gene3D" id="1.20.1530.10">
    <property type="entry name" value="Na+/H+ antiporter like domain"/>
    <property type="match status" value="1"/>
</dbReference>
<keyword evidence="5 6" id="KW-0472">Membrane</keyword>
<feature type="transmembrane region" description="Helical" evidence="6">
    <location>
        <begin position="12"/>
        <end position="34"/>
    </location>
</feature>
<comment type="catalytic activity">
    <reaction evidence="6">
        <text>Na(+)(in) + 2 H(+)(out) = Na(+)(out) + 2 H(+)(in)</text>
        <dbReference type="Rhea" id="RHEA:29251"/>
        <dbReference type="ChEBI" id="CHEBI:15378"/>
        <dbReference type="ChEBI" id="CHEBI:29101"/>
    </reaction>
</comment>
<dbReference type="InterPro" id="IPR004670">
    <property type="entry name" value="NhaA"/>
</dbReference>
<name>A0ABN1MHE6_9FLAO</name>
<dbReference type="NCBIfam" id="TIGR00773">
    <property type="entry name" value="NhaA"/>
    <property type="match status" value="1"/>
</dbReference>
<sequence length="450" mass="49171">MLKQIASPFEKLINSSALGSFLLLFATVAALVWANSPFSESYKHLWEMKLSLGFEDTPYNLSKTLHHWINDGLMAIFFLYVGLEIKREVLAGELKTFTKAALPIFAAVGGVVIPLSIFFILNGGGEGSDGWGVPLATDIAFTLGILQLLGDRVPLGLKVFLTAFAIVDDIIAVLIIAIFYSGNISWMYLGIAGGLLLILGILGRKKYYSTLIWFVIGIVIWFMFLKSGVHATIAGVLIAMTIPSKRNSKLANFFDNIESSINTLTNKENKLQQKNVLMSEEVHASERLRKLGSKVIPPMQRVEHRLEDYVSYLIMPLFALANAGIIIKASSIGENIPIIYQIGVALIVGKAIGISLFSWIAVKTNIAKLPQNVNFTQIIGIAVLGGLGFTMSIFIANLAFDDEALLTAAKFSILITSFIAGLTGFLIVRFSSKKGQAKNDPEEDIMGEEE</sequence>
<feature type="transmembrane region" description="Helical" evidence="6">
    <location>
        <begin position="186"/>
        <end position="204"/>
    </location>
</feature>
<evidence type="ECO:0000256" key="3">
    <source>
        <dbReference type="ARBA" id="ARBA00022692"/>
    </source>
</evidence>
<dbReference type="Proteomes" id="UP001500507">
    <property type="component" value="Unassembled WGS sequence"/>
</dbReference>
<keyword evidence="4 6" id="KW-1133">Transmembrane helix</keyword>
<feature type="transmembrane region" description="Helical" evidence="6">
    <location>
        <begin position="309"/>
        <end position="327"/>
    </location>
</feature>
<dbReference type="InterPro" id="IPR023171">
    <property type="entry name" value="Na/H_antiporter_dom_sf"/>
</dbReference>
<keyword evidence="6" id="KW-0915">Sodium</keyword>
<dbReference type="HAMAP" id="MF_01844">
    <property type="entry name" value="NhaA"/>
    <property type="match status" value="1"/>
</dbReference>
<feature type="transmembrane region" description="Helical" evidence="6">
    <location>
        <begin position="374"/>
        <end position="396"/>
    </location>
</feature>